<evidence type="ECO:0000313" key="1">
    <source>
        <dbReference type="EMBL" id="KAJ9108200.1"/>
    </source>
</evidence>
<keyword evidence="2" id="KW-1185">Reference proteome</keyword>
<gene>
    <name evidence="1" type="ORF">QFC20_003564</name>
</gene>
<organism evidence="1 2">
    <name type="scientific">Naganishia adeliensis</name>
    <dbReference type="NCBI Taxonomy" id="92952"/>
    <lineage>
        <taxon>Eukaryota</taxon>
        <taxon>Fungi</taxon>
        <taxon>Dikarya</taxon>
        <taxon>Basidiomycota</taxon>
        <taxon>Agaricomycotina</taxon>
        <taxon>Tremellomycetes</taxon>
        <taxon>Filobasidiales</taxon>
        <taxon>Filobasidiaceae</taxon>
        <taxon>Naganishia</taxon>
    </lineage>
</organism>
<dbReference type="Proteomes" id="UP001230649">
    <property type="component" value="Unassembled WGS sequence"/>
</dbReference>
<protein>
    <submittedName>
        <fullName evidence="1">Uncharacterized protein</fullName>
    </submittedName>
</protein>
<evidence type="ECO:0000313" key="2">
    <source>
        <dbReference type="Proteomes" id="UP001230649"/>
    </source>
</evidence>
<accession>A0ACC2WA63</accession>
<dbReference type="EMBL" id="JASBWS010000033">
    <property type="protein sequence ID" value="KAJ9108200.1"/>
    <property type="molecule type" value="Genomic_DNA"/>
</dbReference>
<sequence>MASDLNLFLARSAPTLVPLVFLLAAYNRIWSNTSPPWVSGEEELEQLRTFYPDRYEEALESKDAFRFSAFEYPSRVVSGYYIVFVVLVFISFCLTTRKLRKLRKLRKPWPSSLQWIQTYFIRSTLFSLRHNVPIPIFGLRSFTIQAPLRYQAAIVVGIIVFNFLPLVQSYRIVPGDRDVFWPNPHSHRNQLMRYLADRSATLTMAQLPLVILMSGKNSPIALISGLDMNDLMLYHRWCARMVWFQMNVHAFSYVVIAFLKSHLANNFKNAYWNWGVVALAMMWGLTILSIREIRRRHYEVFVFLHIAMCIVALVGLYLHIHLLQHHKLDIFARATIASAVFWAFDRVTRLLNRFYHSLRPGKGGLVAKASITLLTKGVIRLRITVPESHTVLPTESPVELEPSIPERISAGQSIGLTWMGDHPFTVIATGTDTESNGYLDLAIKANQGLTKKIADVLHVRLGELDPPDQVTSESVSVLIEGPYGKVHEQVYESDNVLLYAGGVGVTFVLPHFVRIALHAPSTTCKLVWMVRDLDACAIIEEQLQFVAEQLGQSRAQTQHIRRAPLLIEIHVTGRQPPAASLDPEVRPLLRISLERPDHRRDESKGSWTGDSSDKDRPGLASPWFDVTIKHGRGSMAIEQHFPPSDLSGEQSLTVMSCGPAALCDEVRRQVKLTSAARRWKVVDYVEECYSW</sequence>
<name>A0ACC2WA63_9TREE</name>
<comment type="caution">
    <text evidence="1">The sequence shown here is derived from an EMBL/GenBank/DDBJ whole genome shotgun (WGS) entry which is preliminary data.</text>
</comment>
<proteinExistence type="predicted"/>
<reference evidence="1" key="1">
    <citation type="submission" date="2023-04" db="EMBL/GenBank/DDBJ databases">
        <title>Draft Genome sequencing of Naganishia species isolated from polar environments using Oxford Nanopore Technology.</title>
        <authorList>
            <person name="Leo P."/>
            <person name="Venkateswaran K."/>
        </authorList>
    </citation>
    <scope>NUCLEOTIDE SEQUENCE</scope>
    <source>
        <strain evidence="1">MNA-CCFEE 5262</strain>
    </source>
</reference>